<accession>A0ACC1R720</accession>
<name>A0ACC1R720_9HYPO</name>
<reference evidence="1" key="1">
    <citation type="submission" date="2022-07" db="EMBL/GenBank/DDBJ databases">
        <title>Genome Sequence of Lecanicillium saksenae.</title>
        <authorList>
            <person name="Buettner E."/>
        </authorList>
    </citation>
    <scope>NUCLEOTIDE SEQUENCE</scope>
    <source>
        <strain evidence="1">VT-O1</strain>
    </source>
</reference>
<protein>
    <submittedName>
        <fullName evidence="1">Uncharacterized protein</fullName>
    </submittedName>
</protein>
<organism evidence="1 2">
    <name type="scientific">Lecanicillium saksenae</name>
    <dbReference type="NCBI Taxonomy" id="468837"/>
    <lineage>
        <taxon>Eukaryota</taxon>
        <taxon>Fungi</taxon>
        <taxon>Dikarya</taxon>
        <taxon>Ascomycota</taxon>
        <taxon>Pezizomycotina</taxon>
        <taxon>Sordariomycetes</taxon>
        <taxon>Hypocreomycetidae</taxon>
        <taxon>Hypocreales</taxon>
        <taxon>Cordycipitaceae</taxon>
        <taxon>Lecanicillium</taxon>
    </lineage>
</organism>
<keyword evidence="2" id="KW-1185">Reference proteome</keyword>
<evidence type="ECO:0000313" key="2">
    <source>
        <dbReference type="Proteomes" id="UP001148737"/>
    </source>
</evidence>
<comment type="caution">
    <text evidence="1">The sequence shown here is derived from an EMBL/GenBank/DDBJ whole genome shotgun (WGS) entry which is preliminary data.</text>
</comment>
<dbReference type="EMBL" id="JANAKD010000007">
    <property type="protein sequence ID" value="KAJ3499541.1"/>
    <property type="molecule type" value="Genomic_DNA"/>
</dbReference>
<gene>
    <name evidence="1" type="ORF">NLG97_g247</name>
</gene>
<evidence type="ECO:0000313" key="1">
    <source>
        <dbReference type="EMBL" id="KAJ3499541.1"/>
    </source>
</evidence>
<sequence length="1429" mass="158890">MSSIIASDLASPSQVDGLWEQAVQRYQQDSSHAIPETVSRAPVTATTLIDEIRLMDSTFRKFRNNGSKLDKLRETLNRCLPLIEALGEVTAHATKTVFPPAEAIFAAVRHLIKTAHNVTNDYDRLADFFEEVTYYLEGVQVLDNQVSSIPELNKAIIDVMSSVLALFVKSLKSLVIGEDTELKDAYQHFTRMVDRERDIVRRSTQSIVERLGHETREVRDNTMQTLASTQRLENNMISLTLSNKIVKDNSARKLDFIPIQQEILAKHHLGTGRWLLDSRQFNAWWQDENVFSIWCTGDPGTGKSVLMSMAIHHVEEKTLASNTAIAFVYCDYRDSKTQDAPEILSSIVKQFVEQSCILHPEVEAFRDRHMSMRSKRPTERDYLALIITLSKRFNKTFVFIDALDECSEINRDKLLPCLQALQIWTRLFVTSRLSVELTGKLTNNVRIDVTAHDSDVKAFISAKLASGATRISRALAKDHEIEDTIINSIVDHSNGMFLLAHFQLEHVCSQRNLAGVRKALNSHTPDLNQFYDSSIERLKQLPPADSEVALKALCFVFCARRQLSLDELLHALGVVDWDEDFDHEAIDDEEVFLGLLLGLVRVDDRTRLVRLTHLTLHDYLRTHHEAFLLQYEKQLSNACLTYLSFNIFTSGPCGDIKMMSERLKTYCLYDYASRYWAAHAMAHVYELLDKIITFLQSDGKLGAAVQSAYLPPSQVVNRHMHYPKGFTSIHAAAFWGLGAVVELLLSGAGKDDIDATDSYAMTPLLLSARCGHLEATERLLAKNANVEAQNNRSETALVLAAKNGHASVVKVLIANGARQSVVDDEGWTALNWAIIRQHIDTVKVLLGCDTSLQSNQDLCNKALHLAAEAGSAELVTILADEGADVNSKNDQGSTPLHWCVPPNFFETTQALLHKGADSNEPDKYGHRPLHWAITDSTITRLLVEHGAMVDSKTNGGETPLLWSTLAGQIEVMATLLDLDASIDAQNQYGFTALHAAAFTGSLEAARQLIHRGANCNIKDKDGWTALQTAIVKGKHELVELLKEVTHDGEKISRQVSQTLSHLDVLYLMQEMAARKATRSVVVSGLRNVINSGWTSRLLALLEDGADINAIDEIGGMTALTHAAWLGAEDMVSLLLEHGANINLRDRDDRTALHWATEGTYAGLVEILLDHGAEIDIRVNGWTPLLLAGRKWDGLAAQILSRRGADLNAQDFHGRSVLHWFTIHGCRDTVSFLLQSGADVNKQDHCGQTALHWAVASNYPIIVRRLLRGKVSASVQADDGSTAMHIAAYTGRLDIVTLLLSDKTRRERRRERAAAEPQAEDLGVVDLAATDANGMTAETVATLAGHEEVVGVLRAASRGEPAAECNGSCDAPARHMFHRPRPRIQLRRDPESDYLQIKDGISIVGIRLMNDDVQLWLCERSKLVHEDDGC</sequence>
<proteinExistence type="predicted"/>
<dbReference type="Proteomes" id="UP001148737">
    <property type="component" value="Unassembled WGS sequence"/>
</dbReference>